<dbReference type="RefSeq" id="WP_248390963.1">
    <property type="nucleotide sequence ID" value="NZ_CP096203.1"/>
</dbReference>
<dbReference type="Pfam" id="PF18722">
    <property type="entry name" value="MazG_C"/>
    <property type="match status" value="1"/>
</dbReference>
<protein>
    <submittedName>
        <fullName evidence="2">Nucleotide pyrophosphohydrolase</fullName>
    </submittedName>
</protein>
<evidence type="ECO:0000259" key="1">
    <source>
        <dbReference type="Pfam" id="PF18722"/>
    </source>
</evidence>
<accession>A0ABY4K685</accession>
<feature type="domain" description="MazG C-terminal" evidence="1">
    <location>
        <begin position="9"/>
        <end position="197"/>
    </location>
</feature>
<dbReference type="Proteomes" id="UP000830552">
    <property type="component" value="Chromosome"/>
</dbReference>
<sequence>MKKNNENYIQFFDDSFNAQEQFPRQFTLSFTEIENTDDKKNEVRVILDNKKQLGDIINDNSYTNDFYRYHDIFHYTFATLLGWSPCARAMMRKKRKSNDLYDRIEDGAKAIITEEAISMIIFNEAKRKNYFSGTAKVSRTTLRIIKEMTENFEVKIRTSKDWEYAIQKSYEIFRLLIKNKGGNVKFDALSRNITYISVN</sequence>
<dbReference type="InterPro" id="IPR041407">
    <property type="entry name" value="MazG_C"/>
</dbReference>
<keyword evidence="3" id="KW-1185">Reference proteome</keyword>
<organism evidence="2 3">
    <name type="scientific">Chryseobacterium nepalense</name>
    <dbReference type="NCBI Taxonomy" id="1854498"/>
    <lineage>
        <taxon>Bacteria</taxon>
        <taxon>Pseudomonadati</taxon>
        <taxon>Bacteroidota</taxon>
        <taxon>Flavobacteriia</taxon>
        <taxon>Flavobacteriales</taxon>
        <taxon>Weeksellaceae</taxon>
        <taxon>Chryseobacterium group</taxon>
        <taxon>Chryseobacterium</taxon>
    </lineage>
</organism>
<proteinExistence type="predicted"/>
<evidence type="ECO:0000313" key="3">
    <source>
        <dbReference type="Proteomes" id="UP000830552"/>
    </source>
</evidence>
<dbReference type="EMBL" id="CP096203">
    <property type="protein sequence ID" value="UPQ75263.1"/>
    <property type="molecule type" value="Genomic_DNA"/>
</dbReference>
<gene>
    <name evidence="2" type="ORF">M0D58_14580</name>
</gene>
<evidence type="ECO:0000313" key="2">
    <source>
        <dbReference type="EMBL" id="UPQ75263.1"/>
    </source>
</evidence>
<reference evidence="2" key="1">
    <citation type="submission" date="2022-04" db="EMBL/GenBank/DDBJ databases">
        <title>Evolutionary, genomic, and biogeographic characterization of Chryseobacterium nepalense represented by a plastic-degrading bacterium AC3.</title>
        <authorList>
            <person name="Yin Z."/>
            <person name="Liu X."/>
            <person name="Wang D."/>
            <person name="Xie Z."/>
        </authorList>
    </citation>
    <scope>NUCLEOTIDE SEQUENCE</scope>
    <source>
        <strain evidence="2">AC3</strain>
    </source>
</reference>
<name>A0ABY4K685_9FLAO</name>